<evidence type="ECO:0000259" key="2">
    <source>
        <dbReference type="PROSITE" id="PS50983"/>
    </source>
</evidence>
<dbReference type="PROSITE" id="PS50983">
    <property type="entry name" value="FE_B12_PBP"/>
    <property type="match status" value="1"/>
</dbReference>
<dbReference type="KEGG" id="git:C6V83_09120"/>
<feature type="domain" description="Fe/B12 periplasmic-binding" evidence="2">
    <location>
        <begin position="92"/>
        <end position="348"/>
    </location>
</feature>
<organism evidence="3 4">
    <name type="scientific">Gordonia iterans</name>
    <dbReference type="NCBI Taxonomy" id="1004901"/>
    <lineage>
        <taxon>Bacteria</taxon>
        <taxon>Bacillati</taxon>
        <taxon>Actinomycetota</taxon>
        <taxon>Actinomycetes</taxon>
        <taxon>Mycobacteriales</taxon>
        <taxon>Gordoniaceae</taxon>
        <taxon>Gordonia</taxon>
    </lineage>
</organism>
<accession>A0A2S0KFE2</accession>
<name>A0A2S0KFE2_9ACTN</name>
<evidence type="ECO:0000313" key="3">
    <source>
        <dbReference type="EMBL" id="AVM00412.1"/>
    </source>
</evidence>
<gene>
    <name evidence="3" type="ORF">C6V83_09120</name>
</gene>
<comment type="similarity">
    <text evidence="1">Belongs to the bacterial solute-binding protein 8 family.</text>
</comment>
<protein>
    <submittedName>
        <fullName evidence="3">ABC transporter substrate-binding protein</fullName>
    </submittedName>
</protein>
<dbReference type="PANTHER" id="PTHR30535:SF4">
    <property type="entry name" value="HEMIN-BINDING PERIPLASMIC PROTEIN HMUT"/>
    <property type="match status" value="1"/>
</dbReference>
<dbReference type="SUPFAM" id="SSF53807">
    <property type="entry name" value="Helical backbone' metal receptor"/>
    <property type="match status" value="1"/>
</dbReference>
<dbReference type="EMBL" id="CP027433">
    <property type="protein sequence ID" value="AVM00412.1"/>
    <property type="molecule type" value="Genomic_DNA"/>
</dbReference>
<dbReference type="PANTHER" id="PTHR30535">
    <property type="entry name" value="VITAMIN B12-BINDING PROTEIN"/>
    <property type="match status" value="1"/>
</dbReference>
<dbReference type="AlphaFoldDB" id="A0A2S0KFE2"/>
<dbReference type="Gene3D" id="3.40.50.1980">
    <property type="entry name" value="Nitrogenase molybdenum iron protein domain"/>
    <property type="match status" value="2"/>
</dbReference>
<dbReference type="Pfam" id="PF01497">
    <property type="entry name" value="Peripla_BP_2"/>
    <property type="match status" value="1"/>
</dbReference>
<reference evidence="3 4" key="1">
    <citation type="submission" date="2018-03" db="EMBL/GenBank/DDBJ databases">
        <title>Characteristics and genome of n-alkane degrading marine bacteria Gordonia iterans isolated from crude oil contaminated in Tae-an, South Korea.</title>
        <authorList>
            <person name="Lee S.-S."/>
            <person name="Kim H."/>
        </authorList>
    </citation>
    <scope>NUCLEOTIDE SEQUENCE [LARGE SCALE GENOMIC DNA]</scope>
    <source>
        <strain evidence="3 4">Co17</strain>
    </source>
</reference>
<dbReference type="InterPro" id="IPR002491">
    <property type="entry name" value="ABC_transptr_periplasmic_BD"/>
</dbReference>
<dbReference type="OrthoDB" id="9797736at2"/>
<dbReference type="Proteomes" id="UP000239814">
    <property type="component" value="Chromosome"/>
</dbReference>
<keyword evidence="4" id="KW-1185">Reference proteome</keyword>
<dbReference type="InterPro" id="IPR050902">
    <property type="entry name" value="ABC_Transporter_SBP"/>
</dbReference>
<evidence type="ECO:0000256" key="1">
    <source>
        <dbReference type="ARBA" id="ARBA00008814"/>
    </source>
</evidence>
<evidence type="ECO:0000313" key="4">
    <source>
        <dbReference type="Proteomes" id="UP000239814"/>
    </source>
</evidence>
<proteinExistence type="inferred from homology"/>
<sequence length="348" mass="35475">MCLHTPVPKGSLVPLTRRPQRRASTTIALAASLVVCLLAVAGCTTEPLDVGALTDPSTAQLRDGARIATLPSRDPVPVEHDPAASSTASRIVAIDRNGTLGATVYALGLGPNVVGLSGSTTFPAAAGVPRVTDPGHAVNVEKVLAQRPTIVLAGADSTPSGSLGQLRSAGIEVVEFTGERSVAGTPELLRRVAEALGARQAGEKLVQRTQAQIDAARSSLPDPTGDPTMAFLYIRGDRLILLAGPGSGADDLIVNLGGRDAGTEAGLSASFTMVSTESLMRVDPDVILVMTQGAETVGGLDGVAQLPAVAGTSAGRAGRIIAMDETEVLAFGPDTGLVLGTLREAIYR</sequence>